<evidence type="ECO:0000256" key="7">
    <source>
        <dbReference type="ARBA" id="ARBA00022679"/>
    </source>
</evidence>
<evidence type="ECO:0000256" key="4">
    <source>
        <dbReference type="ARBA" id="ARBA00007837"/>
    </source>
</evidence>
<dbReference type="Proteomes" id="UP000228689">
    <property type="component" value="Unassembled WGS sequence"/>
</dbReference>
<dbReference type="SUPFAM" id="SSF56059">
    <property type="entry name" value="Glutathione synthetase ATP-binding domain-like"/>
    <property type="match status" value="1"/>
</dbReference>
<evidence type="ECO:0000256" key="5">
    <source>
        <dbReference type="ARBA" id="ARBA00011996"/>
    </source>
</evidence>
<dbReference type="Gene3D" id="3.20.20.60">
    <property type="entry name" value="Phosphoenolpyruvate-binding domains"/>
    <property type="match status" value="1"/>
</dbReference>
<dbReference type="AlphaFoldDB" id="A0A2M7RCU6"/>
<protein>
    <recommendedName>
        <fullName evidence="6 15">Phosphoenolpyruvate synthase</fullName>
        <shortName evidence="15">PEP synthase</shortName>
        <ecNumber evidence="5 15">2.7.9.2</ecNumber>
    </recommendedName>
    <alternativeName>
        <fullName evidence="13 15">Pyruvate, water dikinase</fullName>
    </alternativeName>
</protein>
<comment type="cofactor">
    <cofactor evidence="1 15">
        <name>Mg(2+)</name>
        <dbReference type="ChEBI" id="CHEBI:18420"/>
    </cofactor>
</comment>
<accession>A0A2M7RCU6</accession>
<evidence type="ECO:0000256" key="12">
    <source>
        <dbReference type="ARBA" id="ARBA00022842"/>
    </source>
</evidence>
<dbReference type="UniPathway" id="UPA00138"/>
<dbReference type="NCBIfam" id="NF005057">
    <property type="entry name" value="PRK06464.1"/>
    <property type="match status" value="1"/>
</dbReference>
<comment type="function">
    <text evidence="2 15">Catalyzes the phosphorylation of pyruvate to phosphoenolpyruvate.</text>
</comment>
<feature type="domain" description="Pyruvate phosphate dikinase AMP/ATP-binding" evidence="17">
    <location>
        <begin position="21"/>
        <end position="351"/>
    </location>
</feature>
<comment type="catalytic activity">
    <reaction evidence="14 15">
        <text>pyruvate + ATP + H2O = phosphoenolpyruvate + AMP + phosphate + 2 H(+)</text>
        <dbReference type="Rhea" id="RHEA:11364"/>
        <dbReference type="ChEBI" id="CHEBI:15361"/>
        <dbReference type="ChEBI" id="CHEBI:15377"/>
        <dbReference type="ChEBI" id="CHEBI:15378"/>
        <dbReference type="ChEBI" id="CHEBI:30616"/>
        <dbReference type="ChEBI" id="CHEBI:43474"/>
        <dbReference type="ChEBI" id="CHEBI:58702"/>
        <dbReference type="ChEBI" id="CHEBI:456215"/>
        <dbReference type="EC" id="2.7.9.2"/>
    </reaction>
</comment>
<dbReference type="InterPro" id="IPR040442">
    <property type="entry name" value="Pyrv_kinase-like_dom_sf"/>
</dbReference>
<dbReference type="Pfam" id="PF02896">
    <property type="entry name" value="PEP-utilizers_C"/>
    <property type="match status" value="1"/>
</dbReference>
<evidence type="ECO:0000256" key="15">
    <source>
        <dbReference type="PIRNR" id="PIRNR000854"/>
    </source>
</evidence>
<evidence type="ECO:0000256" key="10">
    <source>
        <dbReference type="ARBA" id="ARBA00022777"/>
    </source>
</evidence>
<keyword evidence="19" id="KW-0670">Pyruvate</keyword>
<dbReference type="PANTHER" id="PTHR43030">
    <property type="entry name" value="PHOSPHOENOLPYRUVATE SYNTHASE"/>
    <property type="match status" value="1"/>
</dbReference>
<keyword evidence="10 15" id="KW-0418">Kinase</keyword>
<dbReference type="EC" id="2.7.9.2" evidence="5 15"/>
<dbReference type="InterPro" id="IPR023151">
    <property type="entry name" value="PEP_util_CS"/>
</dbReference>
<evidence type="ECO:0000313" key="19">
    <source>
        <dbReference type="EMBL" id="PIY94381.1"/>
    </source>
</evidence>
<dbReference type="InterPro" id="IPR015813">
    <property type="entry name" value="Pyrv/PenolPyrv_kinase-like_dom"/>
</dbReference>
<dbReference type="InterPro" id="IPR013815">
    <property type="entry name" value="ATP_grasp_subdomain_1"/>
</dbReference>
<keyword evidence="9 15" id="KW-0547">Nucleotide-binding</keyword>
<dbReference type="InterPro" id="IPR036637">
    <property type="entry name" value="Phosphohistidine_dom_sf"/>
</dbReference>
<organism evidence="19 20">
    <name type="scientific">Candidatus Komeilibacteria bacterium CG_4_10_14_0_8_um_filter_37_78</name>
    <dbReference type="NCBI Taxonomy" id="1974471"/>
    <lineage>
        <taxon>Bacteria</taxon>
        <taxon>Candidatus Komeiliibacteriota</taxon>
    </lineage>
</organism>
<comment type="pathway">
    <text evidence="3 15">Carbohydrate biosynthesis; gluconeogenesis.</text>
</comment>
<feature type="domain" description="PEP-utilising enzyme C-terminal" evidence="18">
    <location>
        <begin position="482"/>
        <end position="798"/>
    </location>
</feature>
<dbReference type="SUPFAM" id="SSF52009">
    <property type="entry name" value="Phosphohistidine domain"/>
    <property type="match status" value="1"/>
</dbReference>
<dbReference type="EMBL" id="PFMC01000065">
    <property type="protein sequence ID" value="PIY94381.1"/>
    <property type="molecule type" value="Genomic_DNA"/>
</dbReference>
<dbReference type="Pfam" id="PF01326">
    <property type="entry name" value="PPDK_N"/>
    <property type="match status" value="1"/>
</dbReference>
<reference evidence="20" key="1">
    <citation type="submission" date="2017-09" db="EMBL/GenBank/DDBJ databases">
        <title>Depth-based differentiation of microbial function through sediment-hosted aquifers and enrichment of novel symbionts in the deep terrestrial subsurface.</title>
        <authorList>
            <person name="Probst A.J."/>
            <person name="Ladd B."/>
            <person name="Jarett J.K."/>
            <person name="Geller-Mcgrath D.E."/>
            <person name="Sieber C.M.K."/>
            <person name="Emerson J.B."/>
            <person name="Anantharaman K."/>
            <person name="Thomas B.C."/>
            <person name="Malmstrom R."/>
            <person name="Stieglmeier M."/>
            <person name="Klingl A."/>
            <person name="Woyke T."/>
            <person name="Ryan C.M."/>
            <person name="Banfield J.F."/>
        </authorList>
    </citation>
    <scope>NUCLEOTIDE SEQUENCE [LARGE SCALE GENOMIC DNA]</scope>
</reference>
<dbReference type="Gene3D" id="3.30.470.20">
    <property type="entry name" value="ATP-grasp fold, B domain"/>
    <property type="match status" value="1"/>
</dbReference>
<evidence type="ECO:0000256" key="2">
    <source>
        <dbReference type="ARBA" id="ARBA00002988"/>
    </source>
</evidence>
<evidence type="ECO:0000256" key="14">
    <source>
        <dbReference type="ARBA" id="ARBA00047700"/>
    </source>
</evidence>
<evidence type="ECO:0000259" key="16">
    <source>
        <dbReference type="Pfam" id="PF00391"/>
    </source>
</evidence>
<dbReference type="Pfam" id="PF00391">
    <property type="entry name" value="PEP-utilizers"/>
    <property type="match status" value="1"/>
</dbReference>
<comment type="caution">
    <text evidence="19">The sequence shown here is derived from an EMBL/GenBank/DDBJ whole genome shotgun (WGS) entry which is preliminary data.</text>
</comment>
<dbReference type="GO" id="GO:0005524">
    <property type="term" value="F:ATP binding"/>
    <property type="evidence" value="ECO:0007669"/>
    <property type="project" value="UniProtKB-KW"/>
</dbReference>
<dbReference type="PIRSF" id="PIRSF000854">
    <property type="entry name" value="PEP_synthase"/>
    <property type="match status" value="1"/>
</dbReference>
<dbReference type="InterPro" id="IPR000121">
    <property type="entry name" value="PEP_util_C"/>
</dbReference>
<evidence type="ECO:0000256" key="8">
    <source>
        <dbReference type="ARBA" id="ARBA00022723"/>
    </source>
</evidence>
<evidence type="ECO:0000256" key="6">
    <source>
        <dbReference type="ARBA" id="ARBA00021623"/>
    </source>
</evidence>
<dbReference type="PROSITE" id="PS00370">
    <property type="entry name" value="PEP_ENZYMES_PHOS_SITE"/>
    <property type="match status" value="1"/>
</dbReference>
<dbReference type="PROSITE" id="PS00742">
    <property type="entry name" value="PEP_ENZYMES_2"/>
    <property type="match status" value="1"/>
</dbReference>
<dbReference type="NCBIfam" id="TIGR01418">
    <property type="entry name" value="PEP_synth"/>
    <property type="match status" value="1"/>
</dbReference>
<dbReference type="InterPro" id="IPR006319">
    <property type="entry name" value="PEP_synth"/>
</dbReference>
<evidence type="ECO:0000256" key="9">
    <source>
        <dbReference type="ARBA" id="ARBA00022741"/>
    </source>
</evidence>
<dbReference type="InterPro" id="IPR002192">
    <property type="entry name" value="PPDK_AMP/ATP-bd"/>
</dbReference>
<dbReference type="FunFam" id="3.30.1490.20:FF:000010">
    <property type="entry name" value="Phosphoenolpyruvate synthase"/>
    <property type="match status" value="1"/>
</dbReference>
<evidence type="ECO:0000256" key="13">
    <source>
        <dbReference type="ARBA" id="ARBA00033470"/>
    </source>
</evidence>
<dbReference type="GO" id="GO:0046872">
    <property type="term" value="F:metal ion binding"/>
    <property type="evidence" value="ECO:0007669"/>
    <property type="project" value="UniProtKB-KW"/>
</dbReference>
<dbReference type="PANTHER" id="PTHR43030:SF1">
    <property type="entry name" value="PHOSPHOENOLPYRUVATE SYNTHASE"/>
    <property type="match status" value="1"/>
</dbReference>
<dbReference type="Gene3D" id="3.50.30.10">
    <property type="entry name" value="Phosphohistidine domain"/>
    <property type="match status" value="1"/>
</dbReference>
<gene>
    <name evidence="19" type="ORF">COY67_02590</name>
</gene>
<dbReference type="Gene3D" id="3.30.1490.20">
    <property type="entry name" value="ATP-grasp fold, A domain"/>
    <property type="match status" value="1"/>
</dbReference>
<evidence type="ECO:0000259" key="17">
    <source>
        <dbReference type="Pfam" id="PF01326"/>
    </source>
</evidence>
<dbReference type="FunFam" id="3.50.30.10:FF:000002">
    <property type="entry name" value="Phosphoenolpyruvate synthase"/>
    <property type="match status" value="1"/>
</dbReference>
<comment type="similarity">
    <text evidence="4 15">Belongs to the PEP-utilizing enzyme family.</text>
</comment>
<evidence type="ECO:0000259" key="18">
    <source>
        <dbReference type="Pfam" id="PF02896"/>
    </source>
</evidence>
<keyword evidence="11 15" id="KW-0067">ATP-binding</keyword>
<keyword evidence="7 15" id="KW-0808">Transferase</keyword>
<dbReference type="GO" id="GO:0006094">
    <property type="term" value="P:gluconeogenesis"/>
    <property type="evidence" value="ECO:0007669"/>
    <property type="project" value="UniProtKB-UniPathway"/>
</dbReference>
<name>A0A2M7RCU6_9BACT</name>
<keyword evidence="8 15" id="KW-0479">Metal-binding</keyword>
<feature type="domain" description="PEP-utilising enzyme mobile" evidence="16">
    <location>
        <begin position="393"/>
        <end position="464"/>
    </location>
</feature>
<evidence type="ECO:0000256" key="11">
    <source>
        <dbReference type="ARBA" id="ARBA00022840"/>
    </source>
</evidence>
<proteinExistence type="inferred from homology"/>
<dbReference type="GO" id="GO:0008986">
    <property type="term" value="F:pyruvate, water dikinase activity"/>
    <property type="evidence" value="ECO:0007669"/>
    <property type="project" value="UniProtKB-EC"/>
</dbReference>
<dbReference type="InterPro" id="IPR018274">
    <property type="entry name" value="PEP_util_AS"/>
</dbReference>
<dbReference type="InterPro" id="IPR008279">
    <property type="entry name" value="PEP-util_enz_mobile_dom"/>
</dbReference>
<evidence type="ECO:0000256" key="3">
    <source>
        <dbReference type="ARBA" id="ARBA00004742"/>
    </source>
</evidence>
<evidence type="ECO:0000256" key="1">
    <source>
        <dbReference type="ARBA" id="ARBA00001946"/>
    </source>
</evidence>
<keyword evidence="12 15" id="KW-0460">Magnesium</keyword>
<dbReference type="SUPFAM" id="SSF51621">
    <property type="entry name" value="Phosphoenolpyruvate/pyruvate domain"/>
    <property type="match status" value="1"/>
</dbReference>
<dbReference type="FunFam" id="3.30.470.20:FF:000017">
    <property type="entry name" value="Phosphoenolpyruvate synthase"/>
    <property type="match status" value="1"/>
</dbReference>
<evidence type="ECO:0000313" key="20">
    <source>
        <dbReference type="Proteomes" id="UP000228689"/>
    </source>
</evidence>
<sequence length="806" mass="89998">MDNRSKKNILWFSEISNQDVKIVGGKNASLGEMYSNLSKKGVKIPNGFAITAAAYRYFIKAAKIDKKIKDIMKDLNTKNVRQLANKAEQVRHLILQSDFPQDLNKEIISAYRELDKKYKTHNADVAVRSSATAEDLPSASFAGQQESYLNISGEYQLLEAVKKCMASLFTDRAISYREDKGFDHFKIALSVTVQRMVRSDLASAGVMFSIDTESGFQNVVVINASWGLGEMVVKGSVTPDEYFVFKENLGQKNYLNQFCKPIIGKEVGSKEKKMIYSTGGNKSTQVVDNTDSESKSYVLNDKEILQLAKWAKQIEEYYGRPMDMEWAKDGKDNSLYIVQARPETVTSQQDVNVLIEYLLLEKGKVLAEGAAVGSKIGKGPVQVIRHVAEIESFKQDQVLVTEMTDPDWEPIMKKAAAIVTNSGGRTCHAAIVSRELGIPCIVGTGNATDVLKNGQKVTVSCVEGEKGYIYQGLLKHRVKKTNLKKVGKPKTKIMMNVGEPRAAFLDSFIPNDGVGLAREEFIINNYIKVHPLALIHFDKLTDQEAKKAIEELTLNYKNKSQFFVDKLAEGVGRIAAAFYPKDVIVRLSDFKSNEYANLIGGKQFEPTEDNPMIGWRGASRYYDEKYLPAFKLECAALKKVRQEFGLTNVKLMIPFCRTVEEGEKVLAIMEQEGLKRGVNGLEVYVMCEIPSNVILAKQFAKIFDGFSIGSNDLTQLTLGVDRDSEIVSHVYDERNLAVKELIESVILAAHKYKRKVGICGQAPSDFPDFAQMLVKLGIDSISLIPDTVISTTLKILQTEKRLKKII</sequence>